<name>A0A5D4RD41_9BACI</name>
<protein>
    <submittedName>
        <fullName evidence="1">Uncharacterized protein</fullName>
    </submittedName>
</protein>
<evidence type="ECO:0000313" key="1">
    <source>
        <dbReference type="EMBL" id="TYS47816.1"/>
    </source>
</evidence>
<proteinExistence type="predicted"/>
<evidence type="ECO:0000313" key="2">
    <source>
        <dbReference type="Proteomes" id="UP000322139"/>
    </source>
</evidence>
<sequence>MKKGIYFINEKLAAGDCAPESIQEIQKKAAQDYMKLNGISPVKLNRWQINEHYENLHALYYDLKEGRTMMDCLVCFNEQSASDFAAAYPARWLLLKSFFHEICFSEARQLPSAE</sequence>
<comment type="caution">
    <text evidence="1">The sequence shown here is derived from an EMBL/GenBank/DDBJ whole genome shotgun (WGS) entry which is preliminary data.</text>
</comment>
<dbReference type="Proteomes" id="UP000322139">
    <property type="component" value="Unassembled WGS sequence"/>
</dbReference>
<dbReference type="AlphaFoldDB" id="A0A5D4RD41"/>
<reference evidence="1 2" key="1">
    <citation type="submission" date="2019-08" db="EMBL/GenBank/DDBJ databases">
        <title>Bacillus genomes from the desert of Cuatro Cienegas, Coahuila.</title>
        <authorList>
            <person name="Olmedo-Alvarez G."/>
        </authorList>
    </citation>
    <scope>NUCLEOTIDE SEQUENCE [LARGE SCALE GENOMIC DNA]</scope>
    <source>
        <strain evidence="1 2">CH446_14T</strain>
    </source>
</reference>
<organism evidence="1 2">
    <name type="scientific">Bacillus infantis</name>
    <dbReference type="NCBI Taxonomy" id="324767"/>
    <lineage>
        <taxon>Bacteria</taxon>
        <taxon>Bacillati</taxon>
        <taxon>Bacillota</taxon>
        <taxon>Bacilli</taxon>
        <taxon>Bacillales</taxon>
        <taxon>Bacillaceae</taxon>
        <taxon>Bacillus</taxon>
    </lineage>
</organism>
<dbReference type="EMBL" id="VTER01000006">
    <property type="protein sequence ID" value="TYS47816.1"/>
    <property type="molecule type" value="Genomic_DNA"/>
</dbReference>
<gene>
    <name evidence="1" type="ORF">FZD51_12865</name>
</gene>
<accession>A0A5D4RD41</accession>
<dbReference type="RefSeq" id="WP_148975144.1">
    <property type="nucleotide sequence ID" value="NZ_JBNIKU010000008.1"/>
</dbReference>